<evidence type="ECO:0000256" key="2">
    <source>
        <dbReference type="ARBA" id="ARBA00023015"/>
    </source>
</evidence>
<feature type="compositionally biased region" description="Basic and acidic residues" evidence="8">
    <location>
        <begin position="148"/>
        <end position="159"/>
    </location>
</feature>
<dbReference type="PROSITE" id="PS50114">
    <property type="entry name" value="GATA_ZN_FINGER_2"/>
    <property type="match status" value="1"/>
</dbReference>
<dbReference type="GO" id="GO:0005634">
    <property type="term" value="C:nucleus"/>
    <property type="evidence" value="ECO:0007669"/>
    <property type="project" value="UniProtKB-SubCell"/>
</dbReference>
<keyword evidence="3 6" id="KW-0103">Bromodomain</keyword>
<dbReference type="GO" id="GO:0043565">
    <property type="term" value="F:sequence-specific DNA binding"/>
    <property type="evidence" value="ECO:0007669"/>
    <property type="project" value="InterPro"/>
</dbReference>
<dbReference type="SMART" id="SM00401">
    <property type="entry name" value="ZnF_GATA"/>
    <property type="match status" value="1"/>
</dbReference>
<evidence type="ECO:0000313" key="12">
    <source>
        <dbReference type="EMBL" id="GES89615.1"/>
    </source>
</evidence>
<dbReference type="Pfam" id="PF00320">
    <property type="entry name" value="GATA"/>
    <property type="match status" value="1"/>
</dbReference>
<feature type="compositionally biased region" description="Polar residues" evidence="8">
    <location>
        <begin position="344"/>
        <end position="353"/>
    </location>
</feature>
<dbReference type="SMART" id="SM00297">
    <property type="entry name" value="BROMO"/>
    <property type="match status" value="1"/>
</dbReference>
<evidence type="ECO:0000259" key="10">
    <source>
        <dbReference type="PROSITE" id="PS50114"/>
    </source>
</evidence>
<dbReference type="CDD" id="cd00202">
    <property type="entry name" value="ZnF_GATA"/>
    <property type="match status" value="1"/>
</dbReference>
<dbReference type="PROSITE" id="PS50014">
    <property type="entry name" value="BROMODOMAIN_2"/>
    <property type="match status" value="1"/>
</dbReference>
<evidence type="ECO:0000256" key="3">
    <source>
        <dbReference type="ARBA" id="ARBA00023117"/>
    </source>
</evidence>
<feature type="compositionally biased region" description="Polar residues" evidence="8">
    <location>
        <begin position="261"/>
        <end position="277"/>
    </location>
</feature>
<feature type="domain" description="Bromo" evidence="9">
    <location>
        <begin position="443"/>
        <end position="513"/>
    </location>
</feature>
<dbReference type="Gene3D" id="3.30.50.10">
    <property type="entry name" value="Erythroid Transcription Factor GATA-1, subunit A"/>
    <property type="match status" value="1"/>
</dbReference>
<dbReference type="InterPro" id="IPR000679">
    <property type="entry name" value="Znf_GATA"/>
</dbReference>
<evidence type="ECO:0000259" key="9">
    <source>
        <dbReference type="PROSITE" id="PS50014"/>
    </source>
</evidence>
<feature type="region of interest" description="Disordered" evidence="8">
    <location>
        <begin position="1"/>
        <end position="180"/>
    </location>
</feature>
<feature type="compositionally biased region" description="Polar residues" evidence="8">
    <location>
        <begin position="410"/>
        <end position="423"/>
    </location>
</feature>
<reference evidence="11 13" key="1">
    <citation type="submission" date="2017-11" db="EMBL/GenBank/DDBJ databases">
        <title>The genome of Rhizophagus clarus HR1 reveals common genetic basis of auxotrophy among arbuscular mycorrhizal fungi.</title>
        <authorList>
            <person name="Kobayashi Y."/>
        </authorList>
    </citation>
    <scope>NUCLEOTIDE SEQUENCE [LARGE SCALE GENOMIC DNA]</scope>
    <source>
        <strain evidence="11 13">HR1</strain>
    </source>
</reference>
<dbReference type="PROSITE" id="PS00344">
    <property type="entry name" value="GATA_ZN_FINGER_1"/>
    <property type="match status" value="1"/>
</dbReference>
<evidence type="ECO:0000256" key="8">
    <source>
        <dbReference type="SAM" id="MobiDB-lite"/>
    </source>
</evidence>
<name>A0A2Z6QT55_9GLOM</name>
<dbReference type="PRINTS" id="PR00503">
    <property type="entry name" value="BROMODOMAIN"/>
</dbReference>
<evidence type="ECO:0000256" key="4">
    <source>
        <dbReference type="ARBA" id="ARBA00023163"/>
    </source>
</evidence>
<organism evidence="11 13">
    <name type="scientific">Rhizophagus clarus</name>
    <dbReference type="NCBI Taxonomy" id="94130"/>
    <lineage>
        <taxon>Eukaryota</taxon>
        <taxon>Fungi</taxon>
        <taxon>Fungi incertae sedis</taxon>
        <taxon>Mucoromycota</taxon>
        <taxon>Glomeromycotina</taxon>
        <taxon>Glomeromycetes</taxon>
        <taxon>Glomerales</taxon>
        <taxon>Glomeraceae</taxon>
        <taxon>Rhizophagus</taxon>
    </lineage>
</organism>
<feature type="compositionally biased region" description="Polar residues" evidence="8">
    <location>
        <begin position="57"/>
        <end position="66"/>
    </location>
</feature>
<dbReference type="Gene3D" id="1.20.920.10">
    <property type="entry name" value="Bromodomain-like"/>
    <property type="match status" value="1"/>
</dbReference>
<accession>A0A2Z6QT55</accession>
<keyword evidence="2" id="KW-0805">Transcription regulation</keyword>
<evidence type="ECO:0000256" key="6">
    <source>
        <dbReference type="PROSITE-ProRule" id="PRU00035"/>
    </source>
</evidence>
<dbReference type="PANTHER" id="PTHR22881">
    <property type="entry name" value="BROMODOMAIN CONTAINING PROTEIN"/>
    <property type="match status" value="1"/>
</dbReference>
<protein>
    <submittedName>
        <fullName evidence="12">Bromodomain-containing protein 9</fullName>
    </submittedName>
</protein>
<dbReference type="EMBL" id="BLAL01000189">
    <property type="protein sequence ID" value="GES89615.1"/>
    <property type="molecule type" value="Genomic_DNA"/>
</dbReference>
<dbReference type="Pfam" id="PF12024">
    <property type="entry name" value="DUF3512"/>
    <property type="match status" value="1"/>
</dbReference>
<keyword evidence="5" id="KW-0539">Nucleus</keyword>
<dbReference type="GO" id="GO:0008270">
    <property type="term" value="F:zinc ion binding"/>
    <property type="evidence" value="ECO:0007669"/>
    <property type="project" value="UniProtKB-KW"/>
</dbReference>
<feature type="region of interest" description="Disordered" evidence="8">
    <location>
        <begin position="568"/>
        <end position="605"/>
    </location>
</feature>
<dbReference type="GO" id="GO:0006357">
    <property type="term" value="P:regulation of transcription by RNA polymerase II"/>
    <property type="evidence" value="ECO:0007669"/>
    <property type="project" value="TreeGrafter"/>
</dbReference>
<dbReference type="AlphaFoldDB" id="A0A2Z6QT55"/>
<dbReference type="InterPro" id="IPR021900">
    <property type="entry name" value="DUF3512"/>
</dbReference>
<dbReference type="InterPro" id="IPR036427">
    <property type="entry name" value="Bromodomain-like_sf"/>
</dbReference>
<proteinExistence type="predicted"/>
<dbReference type="Pfam" id="PF00439">
    <property type="entry name" value="Bromodomain"/>
    <property type="match status" value="1"/>
</dbReference>
<feature type="compositionally biased region" description="Basic residues" evidence="8">
    <location>
        <begin position="1"/>
        <end position="19"/>
    </location>
</feature>
<feature type="compositionally biased region" description="Basic and acidic residues" evidence="8">
    <location>
        <begin position="327"/>
        <end position="336"/>
    </location>
</feature>
<dbReference type="Proteomes" id="UP000615446">
    <property type="component" value="Unassembled WGS sequence"/>
</dbReference>
<dbReference type="InterPro" id="IPR001487">
    <property type="entry name" value="Bromodomain"/>
</dbReference>
<dbReference type="Proteomes" id="UP000247702">
    <property type="component" value="Unassembled WGS sequence"/>
</dbReference>
<comment type="caution">
    <text evidence="11">The sequence shown here is derived from an EMBL/GenBank/DDBJ whole genome shotgun (WGS) entry which is preliminary data.</text>
</comment>
<dbReference type="SUPFAM" id="SSF57716">
    <property type="entry name" value="Glucocorticoid receptor-like (DNA-binding domain)"/>
    <property type="match status" value="1"/>
</dbReference>
<reference evidence="12" key="2">
    <citation type="submission" date="2019-10" db="EMBL/GenBank/DDBJ databases">
        <title>Conservation and host-specific expression of non-tandemly repeated heterogenous ribosome RNA gene in arbuscular mycorrhizal fungi.</title>
        <authorList>
            <person name="Maeda T."/>
            <person name="Kobayashi Y."/>
            <person name="Nakagawa T."/>
            <person name="Ezawa T."/>
            <person name="Yamaguchi K."/>
            <person name="Bino T."/>
            <person name="Nishimoto Y."/>
            <person name="Shigenobu S."/>
            <person name="Kawaguchi M."/>
        </authorList>
    </citation>
    <scope>NUCLEOTIDE SEQUENCE</scope>
    <source>
        <strain evidence="12">HR1</strain>
    </source>
</reference>
<evidence type="ECO:0000313" key="13">
    <source>
        <dbReference type="Proteomes" id="UP000247702"/>
    </source>
</evidence>
<keyword evidence="4" id="KW-0804">Transcription</keyword>
<dbReference type="InterPro" id="IPR051831">
    <property type="entry name" value="Bromodomain_contain_prot"/>
</dbReference>
<feature type="compositionally biased region" description="Basic and acidic residues" evidence="8">
    <location>
        <begin position="67"/>
        <end position="83"/>
    </location>
</feature>
<dbReference type="EMBL" id="BEXD01000064">
    <property type="protein sequence ID" value="GBB83888.1"/>
    <property type="molecule type" value="Genomic_DNA"/>
</dbReference>
<keyword evidence="7" id="KW-0862">Zinc</keyword>
<dbReference type="InterPro" id="IPR013088">
    <property type="entry name" value="Znf_NHR/GATA"/>
</dbReference>
<keyword evidence="7" id="KW-0479">Metal-binding</keyword>
<gene>
    <name evidence="12" type="ORF">RCL2_001650700</name>
    <name evidence="11" type="ORF">RclHR1_10550008</name>
</gene>
<feature type="compositionally biased region" description="Basic residues" evidence="8">
    <location>
        <begin position="114"/>
        <end position="126"/>
    </location>
</feature>
<dbReference type="STRING" id="94130.A0A2Z6QT55"/>
<feature type="domain" description="GATA-type" evidence="10">
    <location>
        <begin position="900"/>
        <end position="943"/>
    </location>
</feature>
<feature type="compositionally biased region" description="Basic and acidic residues" evidence="8">
    <location>
        <begin position="278"/>
        <end position="293"/>
    </location>
</feature>
<keyword evidence="13" id="KW-1185">Reference proteome</keyword>
<keyword evidence="7" id="KW-0863">Zinc-finger</keyword>
<feature type="region of interest" description="Disordered" evidence="8">
    <location>
        <begin position="400"/>
        <end position="423"/>
    </location>
</feature>
<evidence type="ECO:0000256" key="7">
    <source>
        <dbReference type="PROSITE-ProRule" id="PRU00094"/>
    </source>
</evidence>
<dbReference type="GO" id="GO:0006325">
    <property type="term" value="P:chromatin organization"/>
    <property type="evidence" value="ECO:0007669"/>
    <property type="project" value="UniProtKB-ARBA"/>
</dbReference>
<dbReference type="SUPFAM" id="SSF47370">
    <property type="entry name" value="Bromodomain"/>
    <property type="match status" value="1"/>
</dbReference>
<dbReference type="PANTHER" id="PTHR22881:SF27">
    <property type="entry name" value="BROMODOMAIN CONTAINING 7_9"/>
    <property type="match status" value="1"/>
</dbReference>
<feature type="region of interest" description="Disordered" evidence="8">
    <location>
        <begin position="261"/>
        <end position="353"/>
    </location>
</feature>
<evidence type="ECO:0000256" key="5">
    <source>
        <dbReference type="ARBA" id="ARBA00023242"/>
    </source>
</evidence>
<dbReference type="OrthoDB" id="21449at2759"/>
<sequence length="952" mass="107308">MGKKSKDKKSHKHRHKRSRKDSSHVEPNEQTGNEQSRPEQSRTRLRLSYRRDDSSSVANSSTNNDGTEMRDVNEEYQDNDHIDMGSSTVSSSRLEEPPRRTILRLKFNPDPSSKKSKKHKHKHKRREVIELASSHSHEKADKGKRKIRDSVEESIHEKYNVSPDDNDSFRSHPRKKVKRQKDNYANIKSAKNKISNKLTDDAILCANEEVDLTLTSSVDETIETVAISSKKKLKGVDNENFSKEDVEKVIYITESNKVENLSAQNSTNQEQKINEGTNKPKEAAGKKPLEHVEIGPSISIQDRKEASVVTSNYQLREKRSYPPSFKDSNKSDDSRPSKVHKVSSKTVQPNQENSLIIAETNVPLQVHAIKNPDITENLNGKSIVKDVAVYPVLSSIKSGPVRKLGRPPKSQETQRTNNQRSWTWQKKKKDLKTILNKLLDSFEKKDAYGFFLEPVDTSIVTDYSTIISNPMDLGTMRRKVNNNDYIDIDTFKNDLALICNNCKTYNSPETLYYKSAEKLWTFGEKAIERERDSILLEEEKAKALRGFVSVEDGRKATINFATNAQAVSSRGSSVSRPIRQPRRTRRGDPRKQFAPDGSVLPSGNPEVLLPKARPFGETPLLTVISSKAQRPARFEDYGPFATLGVDAPYYSLSEKEYFYNIYGDERGYAYAQSIKNFVKDMGDEMNEQVDNFLNKLTRGAHNIDQCVAKMVSGEGSVDTFAILNTELGPVDVRQELNRIQRLPELRRQRDELGTWQNEKIDLDSLVSNKEVNSMLTALENASLQEMLDLNAKSLAELISANENVVDTQGSQEQKQLVDDIQHRLFQLAQHAPKDEIKSGATPPIQSYVTPTSMASPQATKTLLPKHTMSGVEQNDPISALAPSLPEFPAISKSRTKPCNYNPAGKCANCQTTDTPGWRAGETPDQKLCNACGLYYAKNKSHRPPNLWATSSR</sequence>
<evidence type="ECO:0000256" key="1">
    <source>
        <dbReference type="ARBA" id="ARBA00004123"/>
    </source>
</evidence>
<evidence type="ECO:0000313" key="11">
    <source>
        <dbReference type="EMBL" id="GBB83888.1"/>
    </source>
</evidence>
<comment type="subcellular location">
    <subcellularLocation>
        <location evidence="1">Nucleus</location>
    </subcellularLocation>
</comment>